<evidence type="ECO:0000256" key="9">
    <source>
        <dbReference type="ARBA" id="ARBA00023141"/>
    </source>
</evidence>
<dbReference type="GO" id="GO:0004107">
    <property type="term" value="F:chorismate synthase activity"/>
    <property type="evidence" value="ECO:0007669"/>
    <property type="project" value="UniProtKB-EC"/>
</dbReference>
<dbReference type="HAMAP" id="MF_00300">
    <property type="entry name" value="Chorismate_synth"/>
    <property type="match status" value="1"/>
</dbReference>
<evidence type="ECO:0000313" key="13">
    <source>
        <dbReference type="Proteomes" id="UP000095488"/>
    </source>
</evidence>
<reference evidence="12 13" key="1">
    <citation type="submission" date="2015-09" db="EMBL/GenBank/DDBJ databases">
        <authorList>
            <consortium name="Pathogen Informatics"/>
        </authorList>
    </citation>
    <scope>NUCLEOTIDE SEQUENCE [LARGE SCALE GENOMIC DNA]</scope>
    <source>
        <strain evidence="12 13">2789STDY5834858</strain>
    </source>
</reference>
<comment type="catalytic activity">
    <reaction evidence="11">
        <text>5-O-(1-carboxyvinyl)-3-phosphoshikimate = chorismate + phosphate</text>
        <dbReference type="Rhea" id="RHEA:21020"/>
        <dbReference type="ChEBI" id="CHEBI:29748"/>
        <dbReference type="ChEBI" id="CHEBI:43474"/>
        <dbReference type="ChEBI" id="CHEBI:57701"/>
        <dbReference type="EC" id="4.2.3.5"/>
    </reaction>
</comment>
<evidence type="ECO:0000313" key="12">
    <source>
        <dbReference type="EMBL" id="CUN77139.1"/>
    </source>
</evidence>
<feature type="binding site" evidence="11">
    <location>
        <position position="331"/>
    </location>
    <ligand>
        <name>FMN</name>
        <dbReference type="ChEBI" id="CHEBI:58210"/>
    </ligand>
</feature>
<feature type="binding site" evidence="11">
    <location>
        <begin position="304"/>
        <end position="308"/>
    </location>
    <ligand>
        <name>FMN</name>
        <dbReference type="ChEBI" id="CHEBI:58210"/>
    </ligand>
</feature>
<dbReference type="InterPro" id="IPR020541">
    <property type="entry name" value="Chorismate_synthase_CS"/>
</dbReference>
<comment type="subunit">
    <text evidence="11">Homotetramer.</text>
</comment>
<evidence type="ECO:0000256" key="3">
    <source>
        <dbReference type="ARBA" id="ARBA00013036"/>
    </source>
</evidence>
<evidence type="ECO:0000256" key="4">
    <source>
        <dbReference type="ARBA" id="ARBA00022605"/>
    </source>
</evidence>
<comment type="caution">
    <text evidence="11">Lacks conserved residue(s) required for the propagation of feature annotation.</text>
</comment>
<dbReference type="EC" id="4.2.3.5" evidence="3 11"/>
<evidence type="ECO:0000256" key="8">
    <source>
        <dbReference type="ARBA" id="ARBA00022857"/>
    </source>
</evidence>
<name>A0ABM9UPA1_SARVE</name>
<keyword evidence="10 11" id="KW-0456">Lyase</keyword>
<dbReference type="SUPFAM" id="SSF103263">
    <property type="entry name" value="Chorismate synthase, AroC"/>
    <property type="match status" value="1"/>
</dbReference>
<evidence type="ECO:0000256" key="11">
    <source>
        <dbReference type="HAMAP-Rule" id="MF_00300"/>
    </source>
</evidence>
<comment type="function">
    <text evidence="11">Catalyzes the anti-1,4-elimination of the C-3 phosphate and the C-6 proR hydrogen from 5-enolpyruvylshikimate-3-phosphate (EPSP) to yield chorismate, which is the branch point compound that serves as the starting substrate for the three terminal pathways of aromatic amino acid biosynthesis. This reaction introduces a second double bond into the aromatic ring system.</text>
</comment>
<keyword evidence="9 11" id="KW-0057">Aromatic amino acid biosynthesis</keyword>
<protein>
    <recommendedName>
        <fullName evidence="3 11">Chorismate synthase</fullName>
        <shortName evidence="11">CS</shortName>
        <ecNumber evidence="3 11">4.2.3.5</ecNumber>
    </recommendedName>
    <alternativeName>
        <fullName evidence="11">5-enolpyruvylshikimate-3-phosphate phospholyase</fullName>
    </alternativeName>
</protein>
<dbReference type="NCBIfam" id="TIGR00033">
    <property type="entry name" value="aroC"/>
    <property type="match status" value="1"/>
</dbReference>
<keyword evidence="6 11" id="KW-0288">FMN</keyword>
<evidence type="ECO:0000256" key="6">
    <source>
        <dbReference type="ARBA" id="ARBA00022643"/>
    </source>
</evidence>
<sequence length="356" mass="38749">MSGNFGKKINLSIFGESHGKAIGIVINGIEPGIKIDLEKIKKDMARRAPGRNTLSTQRKEGDNFEILSGFFEGYTTGTPLSVIIKNNDTKSKDYSKIKNLVRPSHGDFSGFVKYNGFNDYRGGGHFSGRITAPLVFAGALAKQILESKGIYVGAHIQRVGKVEDDSFDRVNLNKEVLDSILVKELPLLNNEKIDEIKREILNARQNGDSVGGAIECSLIGINPGIGNPFFDSLESVIAHLAFSVPAVKGIEFGLGFDFAKENASKVNDEYYIENGKIRTYTNNNGGIVGGITNGMPVVFRVAIKPTPSISKEQRTVNIKTMEEGILKIEGRHDPCIVQRAVVVIEAIAALAVLELL</sequence>
<comment type="similarity">
    <text evidence="2 11">Belongs to the chorismate synthase family.</text>
</comment>
<feature type="binding site" evidence="11">
    <location>
        <position position="289"/>
    </location>
    <ligand>
        <name>FMN</name>
        <dbReference type="ChEBI" id="CHEBI:58210"/>
    </ligand>
</feature>
<dbReference type="Pfam" id="PF01264">
    <property type="entry name" value="Chorismate_synt"/>
    <property type="match status" value="1"/>
</dbReference>
<accession>A0ABM9UPA1</accession>
<keyword evidence="5 11" id="KW-0285">Flavoprotein</keyword>
<dbReference type="Gene3D" id="3.60.150.10">
    <property type="entry name" value="Chorismate synthase AroC"/>
    <property type="match status" value="1"/>
</dbReference>
<comment type="pathway">
    <text evidence="1 11">Metabolic intermediate biosynthesis; chorismate biosynthesis; chorismate from D-erythrose 4-phosphate and phosphoenolpyruvate: step 7/7.</text>
</comment>
<evidence type="ECO:0000256" key="2">
    <source>
        <dbReference type="ARBA" id="ARBA00008014"/>
    </source>
</evidence>
<dbReference type="RefSeq" id="WP_055258338.1">
    <property type="nucleotide sequence ID" value="NZ_CABIXL010000003.1"/>
</dbReference>
<feature type="binding site" evidence="11">
    <location>
        <position position="47"/>
    </location>
    <ligand>
        <name>NADP(+)</name>
        <dbReference type="ChEBI" id="CHEBI:58349"/>
    </ligand>
</feature>
<evidence type="ECO:0000256" key="5">
    <source>
        <dbReference type="ARBA" id="ARBA00022630"/>
    </source>
</evidence>
<dbReference type="CDD" id="cd07304">
    <property type="entry name" value="Chorismate_synthase"/>
    <property type="match status" value="1"/>
</dbReference>
<dbReference type="NCBIfam" id="NF003793">
    <property type="entry name" value="PRK05382.1"/>
    <property type="match status" value="1"/>
</dbReference>
<dbReference type="InterPro" id="IPR035904">
    <property type="entry name" value="Chorismate_synth_AroC_sf"/>
</dbReference>
<dbReference type="PANTHER" id="PTHR21085">
    <property type="entry name" value="CHORISMATE SYNTHASE"/>
    <property type="match status" value="1"/>
</dbReference>
<dbReference type="Proteomes" id="UP000095488">
    <property type="component" value="Unassembled WGS sequence"/>
</dbReference>
<keyword evidence="8 11" id="KW-0521">NADP</keyword>
<dbReference type="InterPro" id="IPR000453">
    <property type="entry name" value="Chorismate_synth"/>
</dbReference>
<dbReference type="PIRSF" id="PIRSF001456">
    <property type="entry name" value="Chorismate_synth"/>
    <property type="match status" value="1"/>
</dbReference>
<comment type="caution">
    <text evidence="12">The sequence shown here is derived from an EMBL/GenBank/DDBJ whole genome shotgun (WGS) entry which is preliminary data.</text>
</comment>
<dbReference type="PANTHER" id="PTHR21085:SF0">
    <property type="entry name" value="CHORISMATE SYNTHASE"/>
    <property type="match status" value="1"/>
</dbReference>
<dbReference type="EMBL" id="CYZR01000003">
    <property type="protein sequence ID" value="CUN77139.1"/>
    <property type="molecule type" value="Genomic_DNA"/>
</dbReference>
<feature type="binding site" evidence="11">
    <location>
        <begin position="125"/>
        <end position="127"/>
    </location>
    <ligand>
        <name>FMN</name>
        <dbReference type="ChEBI" id="CHEBI:58210"/>
    </ligand>
</feature>
<keyword evidence="4 11" id="KW-0028">Amino-acid biosynthesis</keyword>
<evidence type="ECO:0000256" key="10">
    <source>
        <dbReference type="ARBA" id="ARBA00023239"/>
    </source>
</evidence>
<evidence type="ECO:0000256" key="7">
    <source>
        <dbReference type="ARBA" id="ARBA00022827"/>
    </source>
</evidence>
<gene>
    <name evidence="11 12" type="primary">aroC</name>
    <name evidence="12" type="ORF">ERS852473_01049</name>
</gene>
<organism evidence="12 13">
    <name type="scientific">Sarcina ventriculi</name>
    <name type="common">Clostridium ventriculi</name>
    <dbReference type="NCBI Taxonomy" id="1267"/>
    <lineage>
        <taxon>Bacteria</taxon>
        <taxon>Bacillati</taxon>
        <taxon>Bacillota</taxon>
        <taxon>Clostridia</taxon>
        <taxon>Eubacteriales</taxon>
        <taxon>Clostridiaceae</taxon>
        <taxon>Sarcina</taxon>
    </lineage>
</organism>
<proteinExistence type="inferred from homology"/>
<dbReference type="PROSITE" id="PS00788">
    <property type="entry name" value="CHORISMATE_SYNTHASE_2"/>
    <property type="match status" value="1"/>
</dbReference>
<keyword evidence="13" id="KW-1185">Reference proteome</keyword>
<dbReference type="PROSITE" id="PS00789">
    <property type="entry name" value="CHORISMATE_SYNTHASE_3"/>
    <property type="match status" value="1"/>
</dbReference>
<evidence type="ECO:0000256" key="1">
    <source>
        <dbReference type="ARBA" id="ARBA00005044"/>
    </source>
</evidence>
<comment type="cofactor">
    <cofactor evidence="11">
        <name>FMNH2</name>
        <dbReference type="ChEBI" id="CHEBI:57618"/>
    </cofactor>
    <text evidence="11">Reduced FMN (FMNH(2)).</text>
</comment>
<keyword evidence="7 11" id="KW-0274">FAD</keyword>